<dbReference type="AlphaFoldDB" id="B6K516"/>
<dbReference type="HOGENOM" id="CLU_059028_3_1_1"/>
<dbReference type="InterPro" id="IPR039131">
    <property type="entry name" value="NDUFAF1"/>
</dbReference>
<dbReference type="STRING" id="402676.B6K516"/>
<evidence type="ECO:0000259" key="2">
    <source>
        <dbReference type="Pfam" id="PF08547"/>
    </source>
</evidence>
<organism evidence="3 4">
    <name type="scientific">Schizosaccharomyces japonicus (strain yFS275 / FY16936)</name>
    <name type="common">Fission yeast</name>
    <dbReference type="NCBI Taxonomy" id="402676"/>
    <lineage>
        <taxon>Eukaryota</taxon>
        <taxon>Fungi</taxon>
        <taxon>Dikarya</taxon>
        <taxon>Ascomycota</taxon>
        <taxon>Taphrinomycotina</taxon>
        <taxon>Schizosaccharomycetes</taxon>
        <taxon>Schizosaccharomycetales</taxon>
        <taxon>Schizosaccharomycetaceae</taxon>
        <taxon>Schizosaccharomyces</taxon>
    </lineage>
</organism>
<dbReference type="InterPro" id="IPR008979">
    <property type="entry name" value="Galactose-bd-like_sf"/>
</dbReference>
<sequence length="209" mass="23286">MLVLFGQPENWHTEDFVAADDRVRGGASVSHLSAQKDGDNNSIARFWGNLDIKKLGGAGFASQKTVFTDRVWDLREFEGIELDIARGDGFKYTFNIKTDLATDSDDHKATLVYEFDFEAHCTKEGQTVYAPFHAFKPTYMGRPVEGAPSLDNSHIVQFSIMIRSFFGKQSGEFNLVLNSIRAKPSHACPPDETTAPQFFDDPAVCCCCQ</sequence>
<dbReference type="PANTHER" id="PTHR13194">
    <property type="entry name" value="COMPLEX I INTERMEDIATE-ASSOCIATED PROTEIN 30"/>
    <property type="match status" value="1"/>
</dbReference>
<dbReference type="OMA" id="IMVRSFF"/>
<dbReference type="GeneID" id="7050414"/>
<dbReference type="Pfam" id="PF08547">
    <property type="entry name" value="CIA30"/>
    <property type="match status" value="1"/>
</dbReference>
<evidence type="ECO:0000313" key="3">
    <source>
        <dbReference type="EMBL" id="EEB08620.1"/>
    </source>
</evidence>
<gene>
    <name evidence="3" type="ORF">SJAG_03782</name>
</gene>
<dbReference type="GO" id="GO:0051082">
    <property type="term" value="F:unfolded protein binding"/>
    <property type="evidence" value="ECO:0000318"/>
    <property type="project" value="GO_Central"/>
</dbReference>
<dbReference type="SUPFAM" id="SSF49785">
    <property type="entry name" value="Galactose-binding domain-like"/>
    <property type="match status" value="1"/>
</dbReference>
<keyword evidence="4" id="KW-1185">Reference proteome</keyword>
<dbReference type="VEuPathDB" id="FungiDB:SJAG_03782"/>
<dbReference type="PANTHER" id="PTHR13194:SF19">
    <property type="entry name" value="NAD(P)-BINDING ROSSMANN-FOLD SUPERFAMILY PROTEIN"/>
    <property type="match status" value="1"/>
</dbReference>
<dbReference type="Proteomes" id="UP000001744">
    <property type="component" value="Unassembled WGS sequence"/>
</dbReference>
<comment type="similarity">
    <text evidence="1">Belongs to the CIA30 family.</text>
</comment>
<evidence type="ECO:0000313" key="4">
    <source>
        <dbReference type="Proteomes" id="UP000001744"/>
    </source>
</evidence>
<dbReference type="GO" id="GO:0010257">
    <property type="term" value="P:NADH dehydrogenase complex assembly"/>
    <property type="evidence" value="ECO:0000318"/>
    <property type="project" value="GO_Central"/>
</dbReference>
<feature type="domain" description="NADH:ubiquinone oxidoreductase intermediate-associated protein 30" evidence="2">
    <location>
        <begin position="5"/>
        <end position="176"/>
    </location>
</feature>
<dbReference type="OrthoDB" id="426386at2759"/>
<reference evidence="3 4" key="1">
    <citation type="journal article" date="2011" name="Science">
        <title>Comparative functional genomics of the fission yeasts.</title>
        <authorList>
            <person name="Rhind N."/>
            <person name="Chen Z."/>
            <person name="Yassour M."/>
            <person name="Thompson D.A."/>
            <person name="Haas B.J."/>
            <person name="Habib N."/>
            <person name="Wapinski I."/>
            <person name="Roy S."/>
            <person name="Lin M.F."/>
            <person name="Heiman D.I."/>
            <person name="Young S.K."/>
            <person name="Furuya K."/>
            <person name="Guo Y."/>
            <person name="Pidoux A."/>
            <person name="Chen H.M."/>
            <person name="Robbertse B."/>
            <person name="Goldberg J.M."/>
            <person name="Aoki K."/>
            <person name="Bayne E.H."/>
            <person name="Berlin A.M."/>
            <person name="Desjardins C.A."/>
            <person name="Dobbs E."/>
            <person name="Dukaj L."/>
            <person name="Fan L."/>
            <person name="FitzGerald M.G."/>
            <person name="French C."/>
            <person name="Gujja S."/>
            <person name="Hansen K."/>
            <person name="Keifenheim D."/>
            <person name="Levin J.Z."/>
            <person name="Mosher R.A."/>
            <person name="Mueller C.A."/>
            <person name="Pfiffner J."/>
            <person name="Priest M."/>
            <person name="Russ C."/>
            <person name="Smialowska A."/>
            <person name="Swoboda P."/>
            <person name="Sykes S.M."/>
            <person name="Vaughn M."/>
            <person name="Vengrova S."/>
            <person name="Yoder R."/>
            <person name="Zeng Q."/>
            <person name="Allshire R."/>
            <person name="Baulcombe D."/>
            <person name="Birren B.W."/>
            <person name="Brown W."/>
            <person name="Ekwall K."/>
            <person name="Kellis M."/>
            <person name="Leatherwood J."/>
            <person name="Levin H."/>
            <person name="Margalit H."/>
            <person name="Martienssen R."/>
            <person name="Nieduszynski C.A."/>
            <person name="Spatafora J.W."/>
            <person name="Friedman N."/>
            <person name="Dalgaard J.Z."/>
            <person name="Baumann P."/>
            <person name="Niki H."/>
            <person name="Regev A."/>
            <person name="Nusbaum C."/>
        </authorList>
    </citation>
    <scope>NUCLEOTIDE SEQUENCE [LARGE SCALE GENOMIC DNA]</scope>
    <source>
        <strain evidence="4">yFS275 / FY16936</strain>
    </source>
</reference>
<accession>B6K516</accession>
<dbReference type="RefSeq" id="XP_002174913.1">
    <property type="nucleotide sequence ID" value="XM_002174877.2"/>
</dbReference>
<name>B6K516_SCHJY</name>
<dbReference type="JaponicusDB" id="SJAG_03782"/>
<dbReference type="EMBL" id="KE651167">
    <property type="protein sequence ID" value="EEB08620.1"/>
    <property type="molecule type" value="Genomic_DNA"/>
</dbReference>
<dbReference type="eggNOG" id="ENOG502S3C5">
    <property type="taxonomic scope" value="Eukaryota"/>
</dbReference>
<evidence type="ECO:0000256" key="1">
    <source>
        <dbReference type="ARBA" id="ARBA00007884"/>
    </source>
</evidence>
<protein>
    <submittedName>
        <fullName evidence="3">CIA30 family protein</fullName>
    </submittedName>
</protein>
<dbReference type="InterPro" id="IPR013857">
    <property type="entry name" value="NADH-UbQ_OxRdtase-assoc_prot30"/>
</dbReference>
<proteinExistence type="inferred from homology"/>